<dbReference type="InterPro" id="IPR022907">
    <property type="entry name" value="VapC_family"/>
</dbReference>
<dbReference type="InterPro" id="IPR029060">
    <property type="entry name" value="PIN-like_dom_sf"/>
</dbReference>
<feature type="binding site" evidence="6">
    <location>
        <position position="10"/>
    </location>
    <ligand>
        <name>Mg(2+)</name>
        <dbReference type="ChEBI" id="CHEBI:18420"/>
    </ligand>
</feature>
<name>A0A1Y3U0M3_9ACTN</name>
<dbReference type="GO" id="GO:0016787">
    <property type="term" value="F:hydrolase activity"/>
    <property type="evidence" value="ECO:0007669"/>
    <property type="project" value="UniProtKB-KW"/>
</dbReference>
<evidence type="ECO:0000313" key="8">
    <source>
        <dbReference type="EMBL" id="OUN42271.1"/>
    </source>
</evidence>
<dbReference type="GO" id="GO:0004540">
    <property type="term" value="F:RNA nuclease activity"/>
    <property type="evidence" value="ECO:0007669"/>
    <property type="project" value="InterPro"/>
</dbReference>
<dbReference type="CDD" id="cd09854">
    <property type="entry name" value="PIN_VapC-like"/>
    <property type="match status" value="1"/>
</dbReference>
<keyword evidence="5 6" id="KW-0460">Magnesium</keyword>
<protein>
    <recommendedName>
        <fullName evidence="6">Ribonuclease VapC</fullName>
        <shortName evidence="6">RNase VapC</shortName>
        <ecNumber evidence="6">3.1.-.-</ecNumber>
    </recommendedName>
    <alternativeName>
        <fullName evidence="6">Toxin VapC</fullName>
    </alternativeName>
</protein>
<evidence type="ECO:0000313" key="9">
    <source>
        <dbReference type="Proteomes" id="UP000196560"/>
    </source>
</evidence>
<dbReference type="Proteomes" id="UP000196560">
    <property type="component" value="Unassembled WGS sequence"/>
</dbReference>
<evidence type="ECO:0000256" key="6">
    <source>
        <dbReference type="HAMAP-Rule" id="MF_00265"/>
    </source>
</evidence>
<dbReference type="HAMAP" id="MF_00265">
    <property type="entry name" value="VapC_Nob1"/>
    <property type="match status" value="1"/>
</dbReference>
<evidence type="ECO:0000256" key="4">
    <source>
        <dbReference type="ARBA" id="ARBA00022801"/>
    </source>
</evidence>
<dbReference type="SUPFAM" id="SSF88723">
    <property type="entry name" value="PIN domain-like"/>
    <property type="match status" value="1"/>
</dbReference>
<dbReference type="AlphaFoldDB" id="A0A1Y3U0M3"/>
<accession>A0A1Y3U0M3</accession>
<keyword evidence="6" id="KW-0800">Toxin</keyword>
<gene>
    <name evidence="6" type="primary">vapC</name>
    <name evidence="8" type="ORF">B5G21_07310</name>
</gene>
<dbReference type="EC" id="3.1.-.-" evidence="6"/>
<comment type="similarity">
    <text evidence="6">Belongs to the PINc/VapC protein family.</text>
</comment>
<dbReference type="Pfam" id="PF13470">
    <property type="entry name" value="PIN_3"/>
    <property type="match status" value="1"/>
</dbReference>
<keyword evidence="2 6" id="KW-0540">Nuclease</keyword>
<feature type="binding site" evidence="6">
    <location>
        <position position="119"/>
    </location>
    <ligand>
        <name>Mg(2+)</name>
        <dbReference type="ChEBI" id="CHEBI:18420"/>
    </ligand>
</feature>
<feature type="domain" description="PIN" evidence="7">
    <location>
        <begin position="7"/>
        <end position="138"/>
    </location>
</feature>
<keyword evidence="3 6" id="KW-0479">Metal-binding</keyword>
<keyword evidence="4 6" id="KW-0378">Hydrolase</keyword>
<evidence type="ECO:0000256" key="3">
    <source>
        <dbReference type="ARBA" id="ARBA00022723"/>
    </source>
</evidence>
<proteinExistence type="inferred from homology"/>
<evidence type="ECO:0000256" key="2">
    <source>
        <dbReference type="ARBA" id="ARBA00022722"/>
    </source>
</evidence>
<reference evidence="9" key="1">
    <citation type="submission" date="2017-04" db="EMBL/GenBank/DDBJ databases">
        <title>Function of individual gut microbiota members based on whole genome sequencing of pure cultures obtained from chicken caecum.</title>
        <authorList>
            <person name="Medvecky M."/>
            <person name="Cejkova D."/>
            <person name="Polansky O."/>
            <person name="Karasova D."/>
            <person name="Kubasova T."/>
            <person name="Cizek A."/>
            <person name="Rychlik I."/>
        </authorList>
    </citation>
    <scope>NUCLEOTIDE SEQUENCE [LARGE SCALE GENOMIC DNA]</scope>
    <source>
        <strain evidence="9">An70</strain>
    </source>
</reference>
<comment type="caution">
    <text evidence="8">The sequence shown here is derived from an EMBL/GenBank/DDBJ whole genome shotgun (WGS) entry which is preliminary data.</text>
</comment>
<dbReference type="EMBL" id="NFHO01000008">
    <property type="protein sequence ID" value="OUN42271.1"/>
    <property type="molecule type" value="Genomic_DNA"/>
</dbReference>
<evidence type="ECO:0000256" key="5">
    <source>
        <dbReference type="ARBA" id="ARBA00022842"/>
    </source>
</evidence>
<comment type="cofactor">
    <cofactor evidence="6">
        <name>Mg(2+)</name>
        <dbReference type="ChEBI" id="CHEBI:18420"/>
    </cofactor>
</comment>
<keyword evidence="9" id="KW-1185">Reference proteome</keyword>
<dbReference type="RefSeq" id="WP_087186653.1">
    <property type="nucleotide sequence ID" value="NZ_DYUN01000165.1"/>
</dbReference>
<comment type="function">
    <text evidence="6">Toxic component of a toxin-antitoxin (TA) system. An RNase.</text>
</comment>
<organism evidence="8 9">
    <name type="scientific">Enorma massiliensis</name>
    <dbReference type="NCBI Taxonomy" id="1472761"/>
    <lineage>
        <taxon>Bacteria</taxon>
        <taxon>Bacillati</taxon>
        <taxon>Actinomycetota</taxon>
        <taxon>Coriobacteriia</taxon>
        <taxon>Coriobacteriales</taxon>
        <taxon>Coriobacteriaceae</taxon>
        <taxon>Enorma</taxon>
    </lineage>
</organism>
<dbReference type="InterPro" id="IPR002716">
    <property type="entry name" value="PIN_dom"/>
</dbReference>
<evidence type="ECO:0000256" key="1">
    <source>
        <dbReference type="ARBA" id="ARBA00022649"/>
    </source>
</evidence>
<evidence type="ECO:0000259" key="7">
    <source>
        <dbReference type="Pfam" id="PF13470"/>
    </source>
</evidence>
<dbReference type="GO" id="GO:0000287">
    <property type="term" value="F:magnesium ion binding"/>
    <property type="evidence" value="ECO:0007669"/>
    <property type="project" value="UniProtKB-UniRule"/>
</dbReference>
<dbReference type="Gene3D" id="3.40.50.1010">
    <property type="entry name" value="5'-nuclease"/>
    <property type="match status" value="1"/>
</dbReference>
<sequence length="165" mass="18459">MGNAPSLLLDTNVWVDLYDGNRPLHLRAQALLTRAIERDAAIFYAVPTLKDLYYLLSRSLKHRARAEHESLRKEDAVSAESIAWACVENMQDIAAPVAVDLSDVWLAGTYRELHRDFEDNLVAAAATRCGADILVTNDEQFLRHCPVRAMDVADTLAYLGLSAYR</sequence>
<keyword evidence="1 6" id="KW-1277">Toxin-antitoxin system</keyword>
<dbReference type="GO" id="GO:0090729">
    <property type="term" value="F:toxin activity"/>
    <property type="evidence" value="ECO:0007669"/>
    <property type="project" value="UniProtKB-KW"/>
</dbReference>